<comment type="similarity">
    <text evidence="1">Belongs to the UDP-glycosyltransferase family.</text>
</comment>
<gene>
    <name evidence="5" type="ORF">ANN_10273</name>
</gene>
<evidence type="ECO:0000256" key="4">
    <source>
        <dbReference type="SAM" id="Phobius"/>
    </source>
</evidence>
<keyword evidence="4" id="KW-1133">Transmembrane helix</keyword>
<name>A0ABQ8TNZ0_PERAM</name>
<evidence type="ECO:0000256" key="2">
    <source>
        <dbReference type="ARBA" id="ARBA00022676"/>
    </source>
</evidence>
<dbReference type="CDD" id="cd03784">
    <property type="entry name" value="GT1_Gtf-like"/>
    <property type="match status" value="1"/>
</dbReference>
<dbReference type="PANTHER" id="PTHR48043">
    <property type="entry name" value="EG:EG0003.4 PROTEIN-RELATED"/>
    <property type="match status" value="1"/>
</dbReference>
<evidence type="ECO:0000313" key="6">
    <source>
        <dbReference type="Proteomes" id="UP001148838"/>
    </source>
</evidence>
<dbReference type="InterPro" id="IPR002213">
    <property type="entry name" value="UDP_glucos_trans"/>
</dbReference>
<keyword evidence="6" id="KW-1185">Reference proteome</keyword>
<dbReference type="Proteomes" id="UP001148838">
    <property type="component" value="Unassembled WGS sequence"/>
</dbReference>
<dbReference type="InterPro" id="IPR050271">
    <property type="entry name" value="UDP-glycosyltransferase"/>
</dbReference>
<dbReference type="PANTHER" id="PTHR48043:SF114">
    <property type="entry name" value="IP04436P-RELATED"/>
    <property type="match status" value="1"/>
</dbReference>
<sequence length="276" mass="30922">MGDILLLVTAPPSYTPDLLQELDDFLSGAEHGVIYFSMGSMIRAETLPADKRDAFLQAFAELPQRVLWKWENDSLPGRPHNVKTAKWLPQFDVLSQFHNSISCLFLYHPKVRIFLAHGGLLGTIEAVHVGVPMVGIPMYGDQYTNMKMIEAAGMGVVLHYSDITKDNVLKSLKTVLDNPSYMENAKRTSRIFRDRPMSPMDAAIYWTEYVIRHRGAPHLRTAGADLPLYQYLLLDVIAVLLAGVLAVVFIIYFILKKLVAFVSGSAANTSKIKKQQ</sequence>
<comment type="caution">
    <text evidence="5">The sequence shown here is derived from an EMBL/GenBank/DDBJ whole genome shotgun (WGS) entry which is preliminary data.</text>
</comment>
<feature type="transmembrane region" description="Helical" evidence="4">
    <location>
        <begin position="228"/>
        <end position="255"/>
    </location>
</feature>
<dbReference type="Pfam" id="PF00201">
    <property type="entry name" value="UDPGT"/>
    <property type="match status" value="1"/>
</dbReference>
<proteinExistence type="inferred from homology"/>
<evidence type="ECO:0008006" key="7">
    <source>
        <dbReference type="Google" id="ProtNLM"/>
    </source>
</evidence>
<organism evidence="5 6">
    <name type="scientific">Periplaneta americana</name>
    <name type="common">American cockroach</name>
    <name type="synonym">Blatta americana</name>
    <dbReference type="NCBI Taxonomy" id="6978"/>
    <lineage>
        <taxon>Eukaryota</taxon>
        <taxon>Metazoa</taxon>
        <taxon>Ecdysozoa</taxon>
        <taxon>Arthropoda</taxon>
        <taxon>Hexapoda</taxon>
        <taxon>Insecta</taxon>
        <taxon>Pterygota</taxon>
        <taxon>Neoptera</taxon>
        <taxon>Polyneoptera</taxon>
        <taxon>Dictyoptera</taxon>
        <taxon>Blattodea</taxon>
        <taxon>Blattoidea</taxon>
        <taxon>Blattidae</taxon>
        <taxon>Blattinae</taxon>
        <taxon>Periplaneta</taxon>
    </lineage>
</organism>
<protein>
    <recommendedName>
        <fullName evidence="7">Glucuronosyltransferase</fullName>
    </recommendedName>
</protein>
<evidence type="ECO:0000256" key="3">
    <source>
        <dbReference type="ARBA" id="ARBA00022679"/>
    </source>
</evidence>
<evidence type="ECO:0000313" key="5">
    <source>
        <dbReference type="EMBL" id="KAJ4448259.1"/>
    </source>
</evidence>
<accession>A0ABQ8TNZ0</accession>
<keyword evidence="4" id="KW-0812">Transmembrane</keyword>
<keyword evidence="3" id="KW-0808">Transferase</keyword>
<keyword evidence="2" id="KW-0328">Glycosyltransferase</keyword>
<dbReference type="EMBL" id="JAJSOF020000005">
    <property type="protein sequence ID" value="KAJ4448259.1"/>
    <property type="molecule type" value="Genomic_DNA"/>
</dbReference>
<keyword evidence="4" id="KW-0472">Membrane</keyword>
<dbReference type="Gene3D" id="3.40.50.2000">
    <property type="entry name" value="Glycogen Phosphorylase B"/>
    <property type="match status" value="1"/>
</dbReference>
<reference evidence="5 6" key="1">
    <citation type="journal article" date="2022" name="Allergy">
        <title>Genome assembly and annotation of Periplaneta americana reveal a comprehensive cockroach allergen profile.</title>
        <authorList>
            <person name="Wang L."/>
            <person name="Xiong Q."/>
            <person name="Saelim N."/>
            <person name="Wang L."/>
            <person name="Nong W."/>
            <person name="Wan A.T."/>
            <person name="Shi M."/>
            <person name="Liu X."/>
            <person name="Cao Q."/>
            <person name="Hui J.H.L."/>
            <person name="Sookrung N."/>
            <person name="Leung T.F."/>
            <person name="Tungtrongchitr A."/>
            <person name="Tsui S.K.W."/>
        </authorList>
    </citation>
    <scope>NUCLEOTIDE SEQUENCE [LARGE SCALE GENOMIC DNA]</scope>
    <source>
        <strain evidence="5">PWHHKU_190912</strain>
    </source>
</reference>
<evidence type="ECO:0000256" key="1">
    <source>
        <dbReference type="ARBA" id="ARBA00009995"/>
    </source>
</evidence>
<dbReference type="SUPFAM" id="SSF53756">
    <property type="entry name" value="UDP-Glycosyltransferase/glycogen phosphorylase"/>
    <property type="match status" value="1"/>
</dbReference>